<dbReference type="Proteomes" id="UP000657918">
    <property type="component" value="Unassembled WGS sequence"/>
</dbReference>
<accession>A0A835K6Z9</accession>
<protein>
    <submittedName>
        <fullName evidence="1">Uncharacterized protein</fullName>
    </submittedName>
</protein>
<keyword evidence="2" id="KW-1185">Reference proteome</keyword>
<dbReference type="EMBL" id="JADGMS010000005">
    <property type="protein sequence ID" value="KAF9681822.1"/>
    <property type="molecule type" value="Genomic_DNA"/>
</dbReference>
<evidence type="ECO:0000313" key="1">
    <source>
        <dbReference type="EMBL" id="KAF9681822.1"/>
    </source>
</evidence>
<proteinExistence type="predicted"/>
<gene>
    <name evidence="1" type="ORF">SADUNF_Sadunf05G0042500</name>
</gene>
<organism evidence="1 2">
    <name type="scientific">Salix dunnii</name>
    <dbReference type="NCBI Taxonomy" id="1413687"/>
    <lineage>
        <taxon>Eukaryota</taxon>
        <taxon>Viridiplantae</taxon>
        <taxon>Streptophyta</taxon>
        <taxon>Embryophyta</taxon>
        <taxon>Tracheophyta</taxon>
        <taxon>Spermatophyta</taxon>
        <taxon>Magnoliopsida</taxon>
        <taxon>eudicotyledons</taxon>
        <taxon>Gunneridae</taxon>
        <taxon>Pentapetalae</taxon>
        <taxon>rosids</taxon>
        <taxon>fabids</taxon>
        <taxon>Malpighiales</taxon>
        <taxon>Salicaceae</taxon>
        <taxon>Saliceae</taxon>
        <taxon>Salix</taxon>
    </lineage>
</organism>
<evidence type="ECO:0000313" key="2">
    <source>
        <dbReference type="Proteomes" id="UP000657918"/>
    </source>
</evidence>
<dbReference type="OrthoDB" id="2020701at2759"/>
<comment type="caution">
    <text evidence="1">The sequence shown here is derived from an EMBL/GenBank/DDBJ whole genome shotgun (WGS) entry which is preliminary data.</text>
</comment>
<name>A0A835K6Z9_9ROSI</name>
<dbReference type="AlphaFoldDB" id="A0A835K6Z9"/>
<reference evidence="1 2" key="1">
    <citation type="submission" date="2020-10" db="EMBL/GenBank/DDBJ databases">
        <title>Plant Genome Project.</title>
        <authorList>
            <person name="Zhang R.-G."/>
        </authorList>
    </citation>
    <scope>NUCLEOTIDE SEQUENCE [LARGE SCALE GENOMIC DNA]</scope>
    <source>
        <strain evidence="1">FAFU-HL-1</strain>
        <tissue evidence="1">Leaf</tissue>
    </source>
</reference>
<sequence length="231" mass="26143">MPSSKAKNGVCLQHFNCSKLSNIITLDQELELGRYTDCKEGFKVDKAGTTALFEEAKKESNGNGVVVTPFHFHLGVLNLWLTGCLECNLRLRFSINNVDRLLKFDASEWSLKARRLFLWLRDQAMLLCKCMNLNTRLTVLGEGGMKRIFLAAFVSSKKLGVLNITHSDKTGSPLELIPERFWKKCLIDLMQLQLPSNTLLNLHGRALYVEDLYVNLVVLEVSTFKTDSLSE</sequence>